<feature type="compositionally biased region" description="Pro residues" evidence="1">
    <location>
        <begin position="63"/>
        <end position="80"/>
    </location>
</feature>
<dbReference type="AlphaFoldDB" id="A0AAU9U5T4"/>
<accession>A0AAU9U5T4</accession>
<organism evidence="2 3">
    <name type="scientific">Euphydryas editha</name>
    <name type="common">Edith's checkerspot</name>
    <dbReference type="NCBI Taxonomy" id="104508"/>
    <lineage>
        <taxon>Eukaryota</taxon>
        <taxon>Metazoa</taxon>
        <taxon>Ecdysozoa</taxon>
        <taxon>Arthropoda</taxon>
        <taxon>Hexapoda</taxon>
        <taxon>Insecta</taxon>
        <taxon>Pterygota</taxon>
        <taxon>Neoptera</taxon>
        <taxon>Endopterygota</taxon>
        <taxon>Lepidoptera</taxon>
        <taxon>Glossata</taxon>
        <taxon>Ditrysia</taxon>
        <taxon>Papilionoidea</taxon>
        <taxon>Nymphalidae</taxon>
        <taxon>Nymphalinae</taxon>
        <taxon>Euphydryas</taxon>
    </lineage>
</organism>
<dbReference type="Proteomes" id="UP001153954">
    <property type="component" value="Unassembled WGS sequence"/>
</dbReference>
<evidence type="ECO:0000256" key="1">
    <source>
        <dbReference type="SAM" id="MobiDB-lite"/>
    </source>
</evidence>
<name>A0AAU9U5T4_EUPED</name>
<feature type="region of interest" description="Disordered" evidence="1">
    <location>
        <begin position="60"/>
        <end position="88"/>
    </location>
</feature>
<reference evidence="2" key="1">
    <citation type="submission" date="2022-03" db="EMBL/GenBank/DDBJ databases">
        <authorList>
            <person name="Tunstrom K."/>
        </authorList>
    </citation>
    <scope>NUCLEOTIDE SEQUENCE</scope>
</reference>
<protein>
    <submittedName>
        <fullName evidence="2">Uncharacterized protein</fullName>
    </submittedName>
</protein>
<gene>
    <name evidence="2" type="ORF">EEDITHA_LOCUS9786</name>
</gene>
<evidence type="ECO:0000313" key="3">
    <source>
        <dbReference type="Proteomes" id="UP001153954"/>
    </source>
</evidence>
<sequence length="88" mass="9687">MFEILSLNGKLPVNAIKQSPALPLRAASPLSRNRQTKKQYAACFTETSLPVEANRITSLYPPRLAPPLDTHPPPTRPSVPIPSNEMKN</sequence>
<comment type="caution">
    <text evidence="2">The sequence shown here is derived from an EMBL/GenBank/DDBJ whole genome shotgun (WGS) entry which is preliminary data.</text>
</comment>
<dbReference type="EMBL" id="CAKOGL010000013">
    <property type="protein sequence ID" value="CAH2094197.1"/>
    <property type="molecule type" value="Genomic_DNA"/>
</dbReference>
<proteinExistence type="predicted"/>
<keyword evidence="3" id="KW-1185">Reference proteome</keyword>
<evidence type="ECO:0000313" key="2">
    <source>
        <dbReference type="EMBL" id="CAH2094197.1"/>
    </source>
</evidence>